<dbReference type="EMBL" id="JAPDMZ010000016">
    <property type="protein sequence ID" value="KAK0556396.1"/>
    <property type="molecule type" value="Genomic_DNA"/>
</dbReference>
<evidence type="ECO:0000259" key="15">
    <source>
        <dbReference type="PROSITE" id="PS50969"/>
    </source>
</evidence>
<evidence type="ECO:0000256" key="13">
    <source>
        <dbReference type="RuleBase" id="RU365079"/>
    </source>
</evidence>
<dbReference type="Pfam" id="PF03031">
    <property type="entry name" value="NIF"/>
    <property type="match status" value="1"/>
</dbReference>
<evidence type="ECO:0000256" key="8">
    <source>
        <dbReference type="ARBA" id="ARBA00022946"/>
    </source>
</evidence>
<organism evidence="16 17">
    <name type="scientific">Tilletia horrida</name>
    <dbReference type="NCBI Taxonomy" id="155126"/>
    <lineage>
        <taxon>Eukaryota</taxon>
        <taxon>Fungi</taxon>
        <taxon>Dikarya</taxon>
        <taxon>Basidiomycota</taxon>
        <taxon>Ustilaginomycotina</taxon>
        <taxon>Exobasidiomycetes</taxon>
        <taxon>Tilletiales</taxon>
        <taxon>Tilletiaceae</taxon>
        <taxon>Tilletia</taxon>
    </lineage>
</organism>
<keyword evidence="8 13" id="KW-0809">Transit peptide</keyword>
<accession>A0AAN6GT46</accession>
<comment type="subunit">
    <text evidence="13">Component of the TIM23 complex.</text>
</comment>
<evidence type="ECO:0000256" key="9">
    <source>
        <dbReference type="ARBA" id="ARBA00022989"/>
    </source>
</evidence>
<keyword evidence="9" id="KW-1133">Transmembrane helix</keyword>
<name>A0AAN6GT46_9BASI</name>
<dbReference type="InterPro" id="IPR050365">
    <property type="entry name" value="TIM50"/>
</dbReference>
<dbReference type="CDD" id="cd07521">
    <property type="entry name" value="HAD_FCP1-like"/>
    <property type="match status" value="1"/>
</dbReference>
<protein>
    <recommendedName>
        <fullName evidence="3 13">Mitochondrial import inner membrane translocase subunit TIM50</fullName>
    </recommendedName>
</protein>
<comment type="caution">
    <text evidence="16">The sequence shown here is derived from an EMBL/GenBank/DDBJ whole genome shotgun (WGS) entry which is preliminary data.</text>
</comment>
<evidence type="ECO:0000256" key="11">
    <source>
        <dbReference type="ARBA" id="ARBA00023128"/>
    </source>
</evidence>
<comment type="similarity">
    <text evidence="2 13">Belongs to the TIM50 family.</text>
</comment>
<comment type="subcellular location">
    <subcellularLocation>
        <location evidence="1 13">Mitochondrion inner membrane</location>
        <topology evidence="1 13">Single-pass membrane protein</topology>
    </subcellularLocation>
</comment>
<dbReference type="InterPro" id="IPR004274">
    <property type="entry name" value="FCP1_dom"/>
</dbReference>
<keyword evidence="11 13" id="KW-0496">Mitochondrion</keyword>
<keyword evidence="4 13" id="KW-0813">Transport</keyword>
<keyword evidence="17" id="KW-1185">Reference proteome</keyword>
<dbReference type="GO" id="GO:0005744">
    <property type="term" value="C:TIM23 mitochondrial import inner membrane translocase complex"/>
    <property type="evidence" value="ECO:0007669"/>
    <property type="project" value="UniProtKB-UniRule"/>
</dbReference>
<feature type="domain" description="FCP1 homology" evidence="15">
    <location>
        <begin position="223"/>
        <end position="367"/>
    </location>
</feature>
<dbReference type="InterPro" id="IPR036412">
    <property type="entry name" value="HAD-like_sf"/>
</dbReference>
<evidence type="ECO:0000313" key="16">
    <source>
        <dbReference type="EMBL" id="KAK0556396.1"/>
    </source>
</evidence>
<dbReference type="FunFam" id="3.40.50.1000:FF:000019">
    <property type="entry name" value="Mitochondrial import inner membrane translocase subunit TIM50"/>
    <property type="match status" value="1"/>
</dbReference>
<dbReference type="SUPFAM" id="SSF56784">
    <property type="entry name" value="HAD-like"/>
    <property type="match status" value="1"/>
</dbReference>
<keyword evidence="12" id="KW-0472">Membrane</keyword>
<proteinExistence type="inferred from homology"/>
<dbReference type="SMART" id="SM00577">
    <property type="entry name" value="CPDc"/>
    <property type="match status" value="1"/>
</dbReference>
<keyword evidence="5" id="KW-0812">Transmembrane</keyword>
<evidence type="ECO:0000256" key="5">
    <source>
        <dbReference type="ARBA" id="ARBA00022692"/>
    </source>
</evidence>
<evidence type="ECO:0000256" key="14">
    <source>
        <dbReference type="SAM" id="MobiDB-lite"/>
    </source>
</evidence>
<dbReference type="InterPro" id="IPR023214">
    <property type="entry name" value="HAD_sf"/>
</dbReference>
<gene>
    <name evidence="16" type="primary">TIM50</name>
    <name evidence="16" type="ORF">OC846_001221</name>
</gene>
<evidence type="ECO:0000313" key="17">
    <source>
        <dbReference type="Proteomes" id="UP001176517"/>
    </source>
</evidence>
<evidence type="ECO:0000256" key="4">
    <source>
        <dbReference type="ARBA" id="ARBA00022448"/>
    </source>
</evidence>
<dbReference type="PROSITE" id="PS50969">
    <property type="entry name" value="FCP1"/>
    <property type="match status" value="1"/>
</dbReference>
<reference evidence="16" key="1">
    <citation type="journal article" date="2023" name="PhytoFront">
        <title>Draft Genome Resources of Seven Strains of Tilletia horrida, Causal Agent of Kernel Smut of Rice.</title>
        <authorList>
            <person name="Khanal S."/>
            <person name="Antony Babu S."/>
            <person name="Zhou X.G."/>
        </authorList>
    </citation>
    <scope>NUCLEOTIDE SEQUENCE</scope>
    <source>
        <strain evidence="16">TX6</strain>
    </source>
</reference>
<sequence>MHAAALPRVMRARAVGASALSRTLLAPTSTSSFSSPGAAFRLANASSAQIDITSRRQWSIASTRAYATSNTTPPPRPPTSDNENQDKSSGAEQKEDEQPLFTARPSFNLDTTSAPNLLGAGSKKTGGGAGQEGGEEGDPSAKRPTAEQTGRGVLRFVWPILMGAIGYGAYTFGQPLTEEEQLLYRDNPLAESWFGRLRLRTFAKQSELSSPVSDILLPPQDPRIARPYTLVVELDDLLVHSEWDRQRGWRIAKRPGLDYFLGYLSTFFEIIVFTSSPQFGSEPILQKLDQDSRYIFQRLYKEHCRFIDGELVKDLSYLNRDLSKTIVLDTDRSRFRLQPENGFVVKAWNGDITDRELFGWVQLLESVFIWTFPDVRQFVKAYEGVEDVPGEFRKRLEAHRQAELGQMQAAAKQRRRFGFGATNITGQGARSSPNKTYYETQSELYHKMYIEDEANWQGIKDSWRKQNEEMETKRWEKFVAENGQPTVWDMIQVQMGMRPPFELPEITPEELEALKKADAAKAAEAGVTSPKAAA</sequence>
<keyword evidence="6" id="KW-0999">Mitochondrion inner membrane</keyword>
<keyword evidence="7 13" id="KW-0653">Protein transport</keyword>
<dbReference type="GO" id="GO:0015031">
    <property type="term" value="P:protein transport"/>
    <property type="evidence" value="ECO:0007669"/>
    <property type="project" value="UniProtKB-KW"/>
</dbReference>
<evidence type="ECO:0000256" key="10">
    <source>
        <dbReference type="ARBA" id="ARBA00023010"/>
    </source>
</evidence>
<evidence type="ECO:0000256" key="2">
    <source>
        <dbReference type="ARBA" id="ARBA00006344"/>
    </source>
</evidence>
<evidence type="ECO:0000256" key="12">
    <source>
        <dbReference type="ARBA" id="ARBA00023136"/>
    </source>
</evidence>
<dbReference type="Proteomes" id="UP001176517">
    <property type="component" value="Unassembled WGS sequence"/>
</dbReference>
<comment type="function">
    <text evidence="13">Essential component of the TIM23 complex, a complex that mediates the translocation of transit peptide-containing proteins across the mitochondrial inner membrane.</text>
</comment>
<evidence type="ECO:0000256" key="3">
    <source>
        <dbReference type="ARBA" id="ARBA00020799"/>
    </source>
</evidence>
<dbReference type="AlphaFoldDB" id="A0AAN6GT46"/>
<evidence type="ECO:0000256" key="1">
    <source>
        <dbReference type="ARBA" id="ARBA00004434"/>
    </source>
</evidence>
<dbReference type="PANTHER" id="PTHR12210">
    <property type="entry name" value="DULLARD PROTEIN PHOSPHATASE"/>
    <property type="match status" value="1"/>
</dbReference>
<feature type="region of interest" description="Disordered" evidence="14">
    <location>
        <begin position="63"/>
        <end position="148"/>
    </location>
</feature>
<evidence type="ECO:0000256" key="7">
    <source>
        <dbReference type="ARBA" id="ARBA00022927"/>
    </source>
</evidence>
<evidence type="ECO:0000256" key="6">
    <source>
        <dbReference type="ARBA" id="ARBA00022792"/>
    </source>
</evidence>
<dbReference type="Gene3D" id="3.40.50.1000">
    <property type="entry name" value="HAD superfamily/HAD-like"/>
    <property type="match status" value="1"/>
</dbReference>
<keyword evidence="10 13" id="KW-0811">Translocation</keyword>